<dbReference type="InterPro" id="IPR004343">
    <property type="entry name" value="Plus-3_dom"/>
</dbReference>
<feature type="region of interest" description="Disordered" evidence="6">
    <location>
        <begin position="305"/>
        <end position="338"/>
    </location>
</feature>
<organism evidence="8 9">
    <name type="scientific">Haemaphysalis longicornis</name>
    <name type="common">Bush tick</name>
    <dbReference type="NCBI Taxonomy" id="44386"/>
    <lineage>
        <taxon>Eukaryota</taxon>
        <taxon>Metazoa</taxon>
        <taxon>Ecdysozoa</taxon>
        <taxon>Arthropoda</taxon>
        <taxon>Chelicerata</taxon>
        <taxon>Arachnida</taxon>
        <taxon>Acari</taxon>
        <taxon>Parasitiformes</taxon>
        <taxon>Ixodida</taxon>
        <taxon>Ixodoidea</taxon>
        <taxon>Ixodidae</taxon>
        <taxon>Haemaphysalinae</taxon>
        <taxon>Haemaphysalis</taxon>
    </lineage>
</organism>
<evidence type="ECO:0000259" key="7">
    <source>
        <dbReference type="SMART" id="SM00719"/>
    </source>
</evidence>
<name>A0A9J6F6J3_HAELO</name>
<keyword evidence="3" id="KW-0804">Transcription</keyword>
<dbReference type="PANTHER" id="PTHR13115:SF8">
    <property type="entry name" value="RNA POLYMERASE-ASSOCIATED PROTEIN RTF1 HOMOLOG"/>
    <property type="match status" value="1"/>
</dbReference>
<dbReference type="PANTHER" id="PTHR13115">
    <property type="entry name" value="RNA POLYMERASE-ASSOCIATED PROTEIN RTF1 HOMOLOG"/>
    <property type="match status" value="1"/>
</dbReference>
<dbReference type="SMART" id="SM00719">
    <property type="entry name" value="Plus3"/>
    <property type="match status" value="1"/>
</dbReference>
<dbReference type="SUPFAM" id="SSF159042">
    <property type="entry name" value="Plus3-like"/>
    <property type="match status" value="1"/>
</dbReference>
<comment type="subcellular location">
    <subcellularLocation>
        <location evidence="1">Nucleus</location>
    </subcellularLocation>
</comment>
<feature type="region of interest" description="Disordered" evidence="6">
    <location>
        <begin position="1"/>
        <end position="28"/>
    </location>
</feature>
<accession>A0A9J6F6J3</accession>
<protein>
    <recommendedName>
        <fullName evidence="7">Plus3 domain-containing protein</fullName>
    </recommendedName>
</protein>
<dbReference type="Pfam" id="PF03126">
    <property type="entry name" value="Plus-3"/>
    <property type="match status" value="1"/>
</dbReference>
<sequence length="338" mass="38058">MNAHATAGARVTEGQLQRLAETSNESSNAIGAAHTELIIENATPHGRSRAPGPVQLQKEEEEKEKRKAQEGEDSQAETARKLKASDNHSDDDDNDTSGRERRRGQQGWWRRLERWVHAPFFVKTVIGCFMRIGIGSNNGRAVYRVAQVTDGVDMAKVYTLGRSRNKKGVRLKHGEKDLPARVCVQLRLESGRVNLKGVAFPTAEEVARKLKDFQDTLNYQYKKSGVDSITQLMKQKEIAVLKGDREEAQRLERALEQLEERARELDKEHTSTISTISYVMERNRGKNIVEVLRAILEGAKLTMRRRTTRSRDASARSSLVTKTRSADIKAGSGFRPPR</sequence>
<keyword evidence="2" id="KW-0805">Transcription regulation</keyword>
<evidence type="ECO:0000256" key="4">
    <source>
        <dbReference type="ARBA" id="ARBA00023242"/>
    </source>
</evidence>
<dbReference type="GO" id="GO:0003677">
    <property type="term" value="F:DNA binding"/>
    <property type="evidence" value="ECO:0007669"/>
    <property type="project" value="InterPro"/>
</dbReference>
<feature type="compositionally biased region" description="Basic and acidic residues" evidence="6">
    <location>
        <begin position="78"/>
        <end position="88"/>
    </location>
</feature>
<keyword evidence="4" id="KW-0539">Nucleus</keyword>
<dbReference type="Proteomes" id="UP000821853">
    <property type="component" value="Chromosome 1"/>
</dbReference>
<feature type="region of interest" description="Disordered" evidence="6">
    <location>
        <begin position="40"/>
        <end position="104"/>
    </location>
</feature>
<proteinExistence type="predicted"/>
<feature type="coiled-coil region" evidence="5">
    <location>
        <begin position="238"/>
        <end position="275"/>
    </location>
</feature>
<evidence type="ECO:0000256" key="1">
    <source>
        <dbReference type="ARBA" id="ARBA00004123"/>
    </source>
</evidence>
<evidence type="ECO:0000313" key="9">
    <source>
        <dbReference type="Proteomes" id="UP000821853"/>
    </source>
</evidence>
<dbReference type="GO" id="GO:0016593">
    <property type="term" value="C:Cdc73/Paf1 complex"/>
    <property type="evidence" value="ECO:0007669"/>
    <property type="project" value="TreeGrafter"/>
</dbReference>
<feature type="domain" description="Plus3" evidence="7">
    <location>
        <begin position="110"/>
        <end position="192"/>
    </location>
</feature>
<keyword evidence="9" id="KW-1185">Reference proteome</keyword>
<dbReference type="InterPro" id="IPR036128">
    <property type="entry name" value="Plus3-like_sf"/>
</dbReference>
<evidence type="ECO:0000256" key="3">
    <source>
        <dbReference type="ARBA" id="ARBA00023163"/>
    </source>
</evidence>
<evidence type="ECO:0000313" key="8">
    <source>
        <dbReference type="EMBL" id="KAH9359486.1"/>
    </source>
</evidence>
<evidence type="ECO:0000256" key="2">
    <source>
        <dbReference type="ARBA" id="ARBA00023015"/>
    </source>
</evidence>
<dbReference type="Gene3D" id="3.90.70.200">
    <property type="entry name" value="Plus-3 domain"/>
    <property type="match status" value="1"/>
</dbReference>
<dbReference type="OrthoDB" id="166375at2759"/>
<gene>
    <name evidence="8" type="ORF">HPB48_000442</name>
</gene>
<dbReference type="VEuPathDB" id="VectorBase:HLOH_052918"/>
<feature type="compositionally biased region" description="Basic and acidic residues" evidence="6">
    <location>
        <begin position="57"/>
        <end position="70"/>
    </location>
</feature>
<keyword evidence="5" id="KW-0175">Coiled coil</keyword>
<reference evidence="8 9" key="1">
    <citation type="journal article" date="2020" name="Cell">
        <title>Large-Scale Comparative Analyses of Tick Genomes Elucidate Their Genetic Diversity and Vector Capacities.</title>
        <authorList>
            <consortium name="Tick Genome and Microbiome Consortium (TIGMIC)"/>
            <person name="Jia N."/>
            <person name="Wang J."/>
            <person name="Shi W."/>
            <person name="Du L."/>
            <person name="Sun Y."/>
            <person name="Zhan W."/>
            <person name="Jiang J.F."/>
            <person name="Wang Q."/>
            <person name="Zhang B."/>
            <person name="Ji P."/>
            <person name="Bell-Sakyi L."/>
            <person name="Cui X.M."/>
            <person name="Yuan T.T."/>
            <person name="Jiang B.G."/>
            <person name="Yang W.F."/>
            <person name="Lam T.T."/>
            <person name="Chang Q.C."/>
            <person name="Ding S.J."/>
            <person name="Wang X.J."/>
            <person name="Zhu J.G."/>
            <person name="Ruan X.D."/>
            <person name="Zhao L."/>
            <person name="Wei J.T."/>
            <person name="Ye R.Z."/>
            <person name="Que T.C."/>
            <person name="Du C.H."/>
            <person name="Zhou Y.H."/>
            <person name="Cheng J.X."/>
            <person name="Dai P.F."/>
            <person name="Guo W.B."/>
            <person name="Han X.H."/>
            <person name="Huang E.J."/>
            <person name="Li L.F."/>
            <person name="Wei W."/>
            <person name="Gao Y.C."/>
            <person name="Liu J.Z."/>
            <person name="Shao H.Z."/>
            <person name="Wang X."/>
            <person name="Wang C.C."/>
            <person name="Yang T.C."/>
            <person name="Huo Q.B."/>
            <person name="Li W."/>
            <person name="Chen H.Y."/>
            <person name="Chen S.E."/>
            <person name="Zhou L.G."/>
            <person name="Ni X.B."/>
            <person name="Tian J.H."/>
            <person name="Sheng Y."/>
            <person name="Liu T."/>
            <person name="Pan Y.S."/>
            <person name="Xia L.Y."/>
            <person name="Li J."/>
            <person name="Zhao F."/>
            <person name="Cao W.C."/>
        </authorList>
    </citation>
    <scope>NUCLEOTIDE SEQUENCE [LARGE SCALE GENOMIC DNA]</scope>
    <source>
        <strain evidence="8">HaeL-2018</strain>
    </source>
</reference>
<dbReference type="GO" id="GO:1990269">
    <property type="term" value="F:RNA polymerase II C-terminal domain phosphoserine binding"/>
    <property type="evidence" value="ECO:0007669"/>
    <property type="project" value="TreeGrafter"/>
</dbReference>
<evidence type="ECO:0000256" key="5">
    <source>
        <dbReference type="SAM" id="Coils"/>
    </source>
</evidence>
<comment type="caution">
    <text evidence="8">The sequence shown here is derived from an EMBL/GenBank/DDBJ whole genome shotgun (WGS) entry which is preliminary data.</text>
</comment>
<dbReference type="EMBL" id="JABSTR010000001">
    <property type="protein sequence ID" value="KAH9359486.1"/>
    <property type="molecule type" value="Genomic_DNA"/>
</dbReference>
<evidence type="ECO:0000256" key="6">
    <source>
        <dbReference type="SAM" id="MobiDB-lite"/>
    </source>
</evidence>
<dbReference type="AlphaFoldDB" id="A0A9J6F6J3"/>